<accession>A0A6J1MHJ6</accession>
<feature type="chain" id="PRO_5027066911" evidence="11">
    <location>
        <begin position="24"/>
        <end position="130"/>
    </location>
</feature>
<dbReference type="GO" id="GO:0050829">
    <property type="term" value="P:defense response to Gram-negative bacterium"/>
    <property type="evidence" value="ECO:0007669"/>
    <property type="project" value="UniProtKB-ARBA"/>
</dbReference>
<keyword evidence="7 9" id="KW-0391">Immunity</keyword>
<evidence type="ECO:0000256" key="8">
    <source>
        <dbReference type="ARBA" id="ARBA00023022"/>
    </source>
</evidence>
<evidence type="ECO:0000313" key="13">
    <source>
        <dbReference type="RefSeq" id="XP_023176542.2"/>
    </source>
</evidence>
<keyword evidence="8 9" id="KW-0044">Antibiotic</keyword>
<evidence type="ECO:0000256" key="2">
    <source>
        <dbReference type="ARBA" id="ARBA00010680"/>
    </source>
</evidence>
<reference evidence="13" key="1">
    <citation type="submission" date="2025-08" db="UniProtKB">
        <authorList>
            <consortium name="RefSeq"/>
        </authorList>
    </citation>
    <scope>IDENTIFICATION</scope>
    <source>
        <strain evidence="13">15085-1641.00</strain>
        <tissue evidence="13">Whole body</tissue>
    </source>
</reference>
<dbReference type="OMA" id="KSSNFIM"/>
<name>A0A6J1MHJ6_DROHY</name>
<feature type="transmembrane region" description="Helical" evidence="10">
    <location>
        <begin position="73"/>
        <end position="93"/>
    </location>
</feature>
<dbReference type="KEGG" id="dhe:111603262"/>
<dbReference type="RefSeq" id="XP_023176542.2">
    <property type="nucleotide sequence ID" value="XM_023320774.2"/>
</dbReference>
<keyword evidence="10" id="KW-1133">Transmembrane helix</keyword>
<dbReference type="GO" id="GO:0019731">
    <property type="term" value="P:antibacterial humoral response"/>
    <property type="evidence" value="ECO:0007669"/>
    <property type="project" value="InterPro"/>
</dbReference>
<feature type="signal peptide" evidence="11">
    <location>
        <begin position="1"/>
        <end position="23"/>
    </location>
</feature>
<keyword evidence="3" id="KW-0964">Secreted</keyword>
<organism evidence="12 13">
    <name type="scientific">Drosophila hydei</name>
    <name type="common">Fruit fly</name>
    <dbReference type="NCBI Taxonomy" id="7224"/>
    <lineage>
        <taxon>Eukaryota</taxon>
        <taxon>Metazoa</taxon>
        <taxon>Ecdysozoa</taxon>
        <taxon>Arthropoda</taxon>
        <taxon>Hexapoda</taxon>
        <taxon>Insecta</taxon>
        <taxon>Pterygota</taxon>
        <taxon>Neoptera</taxon>
        <taxon>Endopterygota</taxon>
        <taxon>Diptera</taxon>
        <taxon>Brachycera</taxon>
        <taxon>Muscomorpha</taxon>
        <taxon>Ephydroidea</taxon>
        <taxon>Drosophilidae</taxon>
        <taxon>Drosophila</taxon>
    </lineage>
</organism>
<dbReference type="GeneID" id="111603262"/>
<keyword evidence="12" id="KW-1185">Reference proteome</keyword>
<evidence type="ECO:0000256" key="11">
    <source>
        <dbReference type="SAM" id="SignalP"/>
    </source>
</evidence>
<evidence type="ECO:0000256" key="4">
    <source>
        <dbReference type="ARBA" id="ARBA00022529"/>
    </source>
</evidence>
<dbReference type="InterPro" id="IPR000875">
    <property type="entry name" value="CecC-like"/>
</dbReference>
<comment type="similarity">
    <text evidence="2 9">Belongs to the cecropin family.</text>
</comment>
<dbReference type="GO" id="GO:0005615">
    <property type="term" value="C:extracellular space"/>
    <property type="evidence" value="ECO:0007669"/>
    <property type="project" value="TreeGrafter"/>
</dbReference>
<keyword evidence="10" id="KW-0472">Membrane</keyword>
<dbReference type="Proteomes" id="UP000504633">
    <property type="component" value="Unplaced"/>
</dbReference>
<dbReference type="PROSITE" id="PS00268">
    <property type="entry name" value="CECROPIN"/>
    <property type="match status" value="2"/>
</dbReference>
<dbReference type="PANTHER" id="PTHR38329">
    <property type="entry name" value="CECROPIN-A1-RELATED"/>
    <property type="match status" value="1"/>
</dbReference>
<dbReference type="GO" id="GO:0050830">
    <property type="term" value="P:defense response to Gram-positive bacterium"/>
    <property type="evidence" value="ECO:0007669"/>
    <property type="project" value="TreeGrafter"/>
</dbReference>
<dbReference type="Pfam" id="PF00272">
    <property type="entry name" value="Cecropin"/>
    <property type="match status" value="2"/>
</dbReference>
<sequence>MNFYKIFIFVALILAISMGQSEAGWLKKIGKKIERIGQHTRDATIQGLGIAQQAANVAATARISLLNMNFYKVFIFVALILAISTGQSEAGWLKKIGKRIERIGQNTRDATIQGLGIAQQAANVAATARG</sequence>
<evidence type="ECO:0000256" key="7">
    <source>
        <dbReference type="ARBA" id="ARBA00022859"/>
    </source>
</evidence>
<keyword evidence="5 9" id="KW-0399">Innate immunity</keyword>
<evidence type="ECO:0000256" key="1">
    <source>
        <dbReference type="ARBA" id="ARBA00004613"/>
    </source>
</evidence>
<dbReference type="AlphaFoldDB" id="A0A6J1MHJ6"/>
<evidence type="ECO:0000256" key="6">
    <source>
        <dbReference type="ARBA" id="ARBA00022815"/>
    </source>
</evidence>
<protein>
    <submittedName>
        <fullName evidence="13">Uncharacterized protein LOC111603262</fullName>
    </submittedName>
</protein>
<evidence type="ECO:0000256" key="3">
    <source>
        <dbReference type="ARBA" id="ARBA00022525"/>
    </source>
</evidence>
<comment type="subcellular location">
    <subcellularLocation>
        <location evidence="1 9">Secreted</location>
    </subcellularLocation>
</comment>
<dbReference type="GO" id="GO:0045087">
    <property type="term" value="P:innate immune response"/>
    <property type="evidence" value="ECO:0007669"/>
    <property type="project" value="UniProtKB-KW"/>
</dbReference>
<gene>
    <name evidence="13" type="primary">LOC111603262</name>
</gene>
<keyword evidence="4 9" id="KW-0929">Antimicrobial</keyword>
<keyword evidence="11" id="KW-0732">Signal</keyword>
<evidence type="ECO:0000313" key="12">
    <source>
        <dbReference type="Proteomes" id="UP000504633"/>
    </source>
</evidence>
<dbReference type="PANTHER" id="PTHR38329:SF1">
    <property type="entry name" value="CECROPIN-A1-RELATED"/>
    <property type="match status" value="1"/>
</dbReference>
<evidence type="ECO:0000256" key="10">
    <source>
        <dbReference type="SAM" id="Phobius"/>
    </source>
</evidence>
<keyword evidence="6" id="KW-0027">Amidation</keyword>
<proteinExistence type="inferred from homology"/>
<evidence type="ECO:0000256" key="5">
    <source>
        <dbReference type="ARBA" id="ARBA00022588"/>
    </source>
</evidence>
<dbReference type="InterPro" id="IPR020400">
    <property type="entry name" value="CecC/Srx/CECD"/>
</dbReference>
<keyword evidence="10" id="KW-0812">Transmembrane</keyword>
<evidence type="ECO:0000256" key="9">
    <source>
        <dbReference type="RuleBase" id="RU003948"/>
    </source>
</evidence>